<feature type="domain" description="NodB homology" evidence="1">
    <location>
        <begin position="36"/>
        <end position="225"/>
    </location>
</feature>
<proteinExistence type="predicted"/>
<dbReference type="InterPro" id="IPR011330">
    <property type="entry name" value="Glyco_hydro/deAcase_b/a-brl"/>
</dbReference>
<dbReference type="CDD" id="cd10917">
    <property type="entry name" value="CE4_NodB_like_6s_7s"/>
    <property type="match status" value="1"/>
</dbReference>
<dbReference type="RefSeq" id="WP_279243639.1">
    <property type="nucleotide sequence ID" value="NZ_SHNN01000001.1"/>
</dbReference>
<dbReference type="EMBL" id="SHNN01000001">
    <property type="protein sequence ID" value="MCX2979641.1"/>
    <property type="molecule type" value="Genomic_DNA"/>
</dbReference>
<gene>
    <name evidence="2" type="ORF">EYC98_02060</name>
</gene>
<dbReference type="PANTHER" id="PTHR10587:SF137">
    <property type="entry name" value="4-DEOXY-4-FORMAMIDO-L-ARABINOSE-PHOSPHOUNDECAPRENOL DEFORMYLASE ARND-RELATED"/>
    <property type="match status" value="1"/>
</dbReference>
<dbReference type="PANTHER" id="PTHR10587">
    <property type="entry name" value="GLYCOSYL TRANSFERASE-RELATED"/>
    <property type="match status" value="1"/>
</dbReference>
<evidence type="ECO:0000313" key="3">
    <source>
        <dbReference type="Proteomes" id="UP001143362"/>
    </source>
</evidence>
<reference evidence="2" key="1">
    <citation type="submission" date="2019-02" db="EMBL/GenBank/DDBJ databases">
        <authorList>
            <person name="Li S.-H."/>
        </authorList>
    </citation>
    <scope>NUCLEOTIDE SEQUENCE</scope>
    <source>
        <strain evidence="2">IMCC14734</strain>
    </source>
</reference>
<dbReference type="InterPro" id="IPR050248">
    <property type="entry name" value="Polysacc_deacetylase_ArnD"/>
</dbReference>
<dbReference type="SUPFAM" id="SSF88713">
    <property type="entry name" value="Glycoside hydrolase/deacetylase"/>
    <property type="match status" value="1"/>
</dbReference>
<comment type="caution">
    <text evidence="2">The sequence shown here is derived from an EMBL/GenBank/DDBJ whole genome shotgun (WGS) entry which is preliminary data.</text>
</comment>
<dbReference type="Proteomes" id="UP001143362">
    <property type="component" value="Unassembled WGS sequence"/>
</dbReference>
<evidence type="ECO:0000259" key="1">
    <source>
        <dbReference type="PROSITE" id="PS51677"/>
    </source>
</evidence>
<accession>A0ABT3TBI0</accession>
<organism evidence="2 3">
    <name type="scientific">Candidatus Litorirhabdus singularis</name>
    <dbReference type="NCBI Taxonomy" id="2518993"/>
    <lineage>
        <taxon>Bacteria</taxon>
        <taxon>Pseudomonadati</taxon>
        <taxon>Pseudomonadota</taxon>
        <taxon>Gammaproteobacteria</taxon>
        <taxon>Cellvibrionales</taxon>
        <taxon>Halieaceae</taxon>
        <taxon>Candidatus Litorirhabdus</taxon>
    </lineage>
</organism>
<sequence length="236" mass="25368">MLIRLGIGFTVALVILVLAAVWSYRDVAIWPQVGEKVVALTFDDGPNPPHTQALLRELESAQVSATFFMKGANAEAFPELVRAVAAAGHEVGNHSFYHRPMLALGSAAYVEELQRTNRALESALGYLPHLFRPPYGLQGIGLTNALKKLELRSIAMGVHGSDWSEKDAGLITDAILADIKPGAIVLLHDGHADVADPDAQDSRAATVAATRALIVALRADGYRFLTVSELLALEQQ</sequence>
<dbReference type="PROSITE" id="PS51677">
    <property type="entry name" value="NODB"/>
    <property type="match status" value="1"/>
</dbReference>
<evidence type="ECO:0000313" key="2">
    <source>
        <dbReference type="EMBL" id="MCX2979641.1"/>
    </source>
</evidence>
<protein>
    <submittedName>
        <fullName evidence="2">Polysaccharide deacetylase family protein</fullName>
    </submittedName>
</protein>
<dbReference type="InterPro" id="IPR002509">
    <property type="entry name" value="NODB_dom"/>
</dbReference>
<name>A0ABT3TBI0_9GAMM</name>
<dbReference type="Pfam" id="PF01522">
    <property type="entry name" value="Polysacc_deac_1"/>
    <property type="match status" value="1"/>
</dbReference>
<dbReference type="Gene3D" id="3.20.20.370">
    <property type="entry name" value="Glycoside hydrolase/deacetylase"/>
    <property type="match status" value="1"/>
</dbReference>
<keyword evidence="3" id="KW-1185">Reference proteome</keyword>